<comment type="subcellular location">
    <subcellularLocation>
        <location evidence="1">Secreted</location>
    </subcellularLocation>
</comment>
<evidence type="ECO:0000256" key="3">
    <source>
        <dbReference type="SAM" id="MobiDB-lite"/>
    </source>
</evidence>
<evidence type="ECO:0000256" key="1">
    <source>
        <dbReference type="ARBA" id="ARBA00004613"/>
    </source>
</evidence>
<accession>L9ZUR8</accession>
<sequence length="553" mass="61299">MPTVSVGPASTSSKSSLDLRRSNASIPPNTPKSSLFIVEDSLTDGVRTVDRVERRPLVDAVRRRGFPSNRALNYYATVKPRTDGFGPSRPIVAPDYRIYNNGIAVGSFGASMSRKRATRRRFLALSGATGIAGMAGCADRIESATDAVGGDSSAETPGGSDGSTPGLTDGVPPLETAFDSRDRYRKPGESFDDFADLDRWTVSQGSGDADTDVVFDGEQSFKLRSNGSENIVAERSLEGEDLTETDLSVAIRTTTPQSIAVNLRLVDQFGSEKVYSLREIRYRAPDVGWFRTSPGVFQQDDVDPSLDYLDRLEIQVLHSMPEAELWVDDLRTHGTPDQGYVMLSWDDGMRDYYETAAPLHDEYGFPAVQAPVPRWVEQSRDGVMSLSELQERQAAGDQIVVHGTHDPIHELDDEGALDERLRNDKRWYIDNGFEGANYIVHPHNSFDRTSLERATDYHYCGGFNQAGNVNTTSVYGFDPLALPRTIGHDLGISKRCVDLAARHNQCTILNFHTFDATNTMPTDHYEALLEHIDSADVEVITFDDLWRLRTNDR</sequence>
<proteinExistence type="predicted"/>
<dbReference type="SUPFAM" id="SSF88713">
    <property type="entry name" value="Glycoside hydrolase/deacetylase"/>
    <property type="match status" value="1"/>
</dbReference>
<evidence type="ECO:0000313" key="5">
    <source>
        <dbReference type="EMBL" id="ELY90049.1"/>
    </source>
</evidence>
<dbReference type="Pfam" id="PF01522">
    <property type="entry name" value="Polysacc_deac_1"/>
    <property type="match status" value="1"/>
</dbReference>
<name>L9ZUR8_NATA2</name>
<feature type="region of interest" description="Disordered" evidence="3">
    <location>
        <begin position="146"/>
        <end position="178"/>
    </location>
</feature>
<dbReference type="InterPro" id="IPR002509">
    <property type="entry name" value="NODB_dom"/>
</dbReference>
<dbReference type="PANTHER" id="PTHR34216:SF3">
    <property type="entry name" value="POLY-BETA-1,6-N-ACETYL-D-GLUCOSAMINE N-DEACETYLASE"/>
    <property type="match status" value="1"/>
</dbReference>
<dbReference type="InterPro" id="IPR051398">
    <property type="entry name" value="Polysacch_Deacetylase"/>
</dbReference>
<comment type="caution">
    <text evidence="5">The sequence shown here is derived from an EMBL/GenBank/DDBJ whole genome shotgun (WGS) entry which is preliminary data.</text>
</comment>
<feature type="domain" description="NodB homology" evidence="4">
    <location>
        <begin position="334"/>
        <end position="459"/>
    </location>
</feature>
<protein>
    <submittedName>
        <fullName evidence="5">Polysaccharide deacetylase</fullName>
    </submittedName>
</protein>
<keyword evidence="2" id="KW-0732">Signal</keyword>
<dbReference type="InterPro" id="IPR011330">
    <property type="entry name" value="Glyco_hydro/deAcase_b/a-brl"/>
</dbReference>
<dbReference type="EMBL" id="AOIK01000012">
    <property type="protein sequence ID" value="ELY90049.1"/>
    <property type="molecule type" value="Genomic_DNA"/>
</dbReference>
<dbReference type="PANTHER" id="PTHR34216">
    <property type="match status" value="1"/>
</dbReference>
<evidence type="ECO:0000259" key="4">
    <source>
        <dbReference type="Pfam" id="PF01522"/>
    </source>
</evidence>
<keyword evidence="6" id="KW-1185">Reference proteome</keyword>
<dbReference type="GO" id="GO:0005576">
    <property type="term" value="C:extracellular region"/>
    <property type="evidence" value="ECO:0007669"/>
    <property type="project" value="UniProtKB-SubCell"/>
</dbReference>
<evidence type="ECO:0000256" key="2">
    <source>
        <dbReference type="ARBA" id="ARBA00022729"/>
    </source>
</evidence>
<dbReference type="Gene3D" id="3.20.20.370">
    <property type="entry name" value="Glycoside hydrolase/deacetylase"/>
    <property type="match status" value="1"/>
</dbReference>
<dbReference type="CDD" id="cd10970">
    <property type="entry name" value="CE4_DAC_u1_6s"/>
    <property type="match status" value="1"/>
</dbReference>
<dbReference type="GO" id="GO:0005975">
    <property type="term" value="P:carbohydrate metabolic process"/>
    <property type="evidence" value="ECO:0007669"/>
    <property type="project" value="InterPro"/>
</dbReference>
<feature type="compositionally biased region" description="Polar residues" evidence="3">
    <location>
        <begin position="8"/>
        <end position="27"/>
    </location>
</feature>
<dbReference type="GO" id="GO:0016810">
    <property type="term" value="F:hydrolase activity, acting on carbon-nitrogen (but not peptide) bonds"/>
    <property type="evidence" value="ECO:0007669"/>
    <property type="project" value="InterPro"/>
</dbReference>
<dbReference type="PATRIC" id="fig|1227494.3.peg.661"/>
<dbReference type="AlphaFoldDB" id="L9ZUR8"/>
<feature type="region of interest" description="Disordered" evidence="3">
    <location>
        <begin position="1"/>
        <end position="27"/>
    </location>
</feature>
<dbReference type="Proteomes" id="UP000011511">
    <property type="component" value="Unassembled WGS sequence"/>
</dbReference>
<dbReference type="eggNOG" id="arCOG10745">
    <property type="taxonomic scope" value="Archaea"/>
</dbReference>
<organism evidence="5 6">
    <name type="scientific">Natrinema altunense (strain JCM 12890 / CGMCC 1.3731 / AJ2)</name>
    <dbReference type="NCBI Taxonomy" id="1227494"/>
    <lineage>
        <taxon>Archaea</taxon>
        <taxon>Methanobacteriati</taxon>
        <taxon>Methanobacteriota</taxon>
        <taxon>Stenosarchaea group</taxon>
        <taxon>Halobacteria</taxon>
        <taxon>Halobacteriales</taxon>
        <taxon>Natrialbaceae</taxon>
        <taxon>Natrinema</taxon>
    </lineage>
</organism>
<reference evidence="5 6" key="1">
    <citation type="journal article" date="2014" name="PLoS Genet.">
        <title>Phylogenetically driven sequencing of extremely halophilic archaea reveals strategies for static and dynamic osmo-response.</title>
        <authorList>
            <person name="Becker E.A."/>
            <person name="Seitzer P.M."/>
            <person name="Tritt A."/>
            <person name="Larsen D."/>
            <person name="Krusor M."/>
            <person name="Yao A.I."/>
            <person name="Wu D."/>
            <person name="Madern D."/>
            <person name="Eisen J.A."/>
            <person name="Darling A.E."/>
            <person name="Facciotti M.T."/>
        </authorList>
    </citation>
    <scope>NUCLEOTIDE SEQUENCE [LARGE SCALE GENOMIC DNA]</scope>
    <source>
        <strain evidence="5 6">JCM 12890</strain>
    </source>
</reference>
<gene>
    <name evidence="5" type="ORF">C485_03338</name>
</gene>
<evidence type="ECO:0000313" key="6">
    <source>
        <dbReference type="Proteomes" id="UP000011511"/>
    </source>
</evidence>
<dbReference type="eggNOG" id="arCOG09161">
    <property type="taxonomic scope" value="Archaea"/>
</dbReference>